<dbReference type="EMBL" id="KZ819603">
    <property type="protein sequence ID" value="PWN35919.1"/>
    <property type="molecule type" value="Genomic_DNA"/>
</dbReference>
<proteinExistence type="predicted"/>
<sequence>MLSFQRVLLAITFASSVILAAPLQKRVPQWADTDSATIHPGVNTNTAGSCTANFVFYNSNNEVFIGQAAHCSGTGEATSTDGCDSGSMPEGTPVTITGASQPGILAYNSWIRMQAAGGRNTYDESTCAFNDFALVKIHPDDHAKVNPSIPKFGGPSGIRTTDVATGEPIYAFTNSILRQGIPLLQPKYGIQRAQSGDGWSHEVIGQFDIPGDSGSGAIDRDGNAVGVLSTLEFLPVPTENGFADFARAFNFLRTQDDFSDIELALGTESFSFALPIPK</sequence>
<dbReference type="RefSeq" id="XP_025356221.1">
    <property type="nucleotide sequence ID" value="XM_025500913.1"/>
</dbReference>
<dbReference type="SUPFAM" id="SSF50494">
    <property type="entry name" value="Trypsin-like serine proteases"/>
    <property type="match status" value="1"/>
</dbReference>
<keyword evidence="3" id="KW-1185">Reference proteome</keyword>
<evidence type="ECO:0008006" key="4">
    <source>
        <dbReference type="Google" id="ProtNLM"/>
    </source>
</evidence>
<protein>
    <recommendedName>
        <fullName evidence="4">Serine protease</fullName>
    </recommendedName>
</protein>
<feature type="signal peptide" evidence="1">
    <location>
        <begin position="1"/>
        <end position="20"/>
    </location>
</feature>
<evidence type="ECO:0000313" key="2">
    <source>
        <dbReference type="EMBL" id="PWN35919.1"/>
    </source>
</evidence>
<reference evidence="2 3" key="1">
    <citation type="journal article" date="2018" name="Mol. Biol. Evol.">
        <title>Broad Genomic Sampling Reveals a Smut Pathogenic Ancestry of the Fungal Clade Ustilaginomycotina.</title>
        <authorList>
            <person name="Kijpornyongpan T."/>
            <person name="Mondo S.J."/>
            <person name="Barry K."/>
            <person name="Sandor L."/>
            <person name="Lee J."/>
            <person name="Lipzen A."/>
            <person name="Pangilinan J."/>
            <person name="LaButti K."/>
            <person name="Hainaut M."/>
            <person name="Henrissat B."/>
            <person name="Grigoriev I.V."/>
            <person name="Spatafora J.W."/>
            <person name="Aime M.C."/>
        </authorList>
    </citation>
    <scope>NUCLEOTIDE SEQUENCE [LARGE SCALE GENOMIC DNA]</scope>
    <source>
        <strain evidence="2 3">MCA 3882</strain>
    </source>
</reference>
<dbReference type="InterPro" id="IPR009003">
    <property type="entry name" value="Peptidase_S1_PA"/>
</dbReference>
<feature type="chain" id="PRO_5016273690" description="Serine protease" evidence="1">
    <location>
        <begin position="21"/>
        <end position="278"/>
    </location>
</feature>
<evidence type="ECO:0000256" key="1">
    <source>
        <dbReference type="SAM" id="SignalP"/>
    </source>
</evidence>
<gene>
    <name evidence="2" type="ORF">FA14DRAFT_179289</name>
</gene>
<accession>A0A316VE51</accession>
<keyword evidence="1" id="KW-0732">Signal</keyword>
<name>A0A316VE51_9BASI</name>
<dbReference type="GeneID" id="37022694"/>
<evidence type="ECO:0000313" key="3">
    <source>
        <dbReference type="Proteomes" id="UP000245771"/>
    </source>
</evidence>
<dbReference type="OrthoDB" id="3359708at2759"/>
<organism evidence="2 3">
    <name type="scientific">Meira miltonrushii</name>
    <dbReference type="NCBI Taxonomy" id="1280837"/>
    <lineage>
        <taxon>Eukaryota</taxon>
        <taxon>Fungi</taxon>
        <taxon>Dikarya</taxon>
        <taxon>Basidiomycota</taxon>
        <taxon>Ustilaginomycotina</taxon>
        <taxon>Exobasidiomycetes</taxon>
        <taxon>Exobasidiales</taxon>
        <taxon>Brachybasidiaceae</taxon>
        <taxon>Meira</taxon>
    </lineage>
</organism>
<dbReference type="AlphaFoldDB" id="A0A316VE51"/>
<dbReference type="InParanoid" id="A0A316VE51"/>
<dbReference type="Proteomes" id="UP000245771">
    <property type="component" value="Unassembled WGS sequence"/>
</dbReference>